<dbReference type="GO" id="GO:0005743">
    <property type="term" value="C:mitochondrial inner membrane"/>
    <property type="evidence" value="ECO:0007669"/>
    <property type="project" value="TreeGrafter"/>
</dbReference>
<proteinExistence type="inferred from homology"/>
<dbReference type="Proteomes" id="UP000654913">
    <property type="component" value="Chromosome 6"/>
</dbReference>
<reference evidence="8" key="1">
    <citation type="submission" date="2021-01" db="EMBL/GenBank/DDBJ databases">
        <authorList>
            <consortium name="Aspergillus puulaauensis MK2 genome sequencing consortium"/>
            <person name="Kazuki M."/>
            <person name="Futagami T."/>
        </authorList>
    </citation>
    <scope>NUCLEOTIDE SEQUENCE</scope>
    <source>
        <strain evidence="8">MK2</strain>
    </source>
</reference>
<evidence type="ECO:0000256" key="5">
    <source>
        <dbReference type="ARBA" id="ARBA00023128"/>
    </source>
</evidence>
<evidence type="ECO:0000313" key="9">
    <source>
        <dbReference type="Proteomes" id="UP000654913"/>
    </source>
</evidence>
<keyword evidence="4" id="KW-0809">Transit peptide</keyword>
<feature type="compositionally biased region" description="Polar residues" evidence="7">
    <location>
        <begin position="363"/>
        <end position="372"/>
    </location>
</feature>
<dbReference type="FunFam" id="3.60.160.10:FF:000001">
    <property type="entry name" value="Altered inheritance of mitochondria protein 24, mitochondrial"/>
    <property type="match status" value="1"/>
</dbReference>
<comment type="similarity">
    <text evidence="2 6">Belongs to the AIM24 family.</text>
</comment>
<dbReference type="KEGG" id="apuu:APUU_60183A"/>
<dbReference type="GO" id="GO:0007007">
    <property type="term" value="P:inner mitochondrial membrane organization"/>
    <property type="evidence" value="ECO:0007669"/>
    <property type="project" value="TreeGrafter"/>
</dbReference>
<dbReference type="InterPro" id="IPR016031">
    <property type="entry name" value="Trp_RNA-bd_attenuator-like_dom"/>
</dbReference>
<comment type="subcellular location">
    <subcellularLocation>
        <location evidence="1 6">Mitochondrion</location>
    </subcellularLocation>
</comment>
<keyword evidence="9" id="KW-1185">Reference proteome</keyword>
<dbReference type="PANTHER" id="PTHR36959:SF2">
    <property type="entry name" value="ALTERED INHERITANCE OF MITOCHONDRIA PROTEIN 24, MITOCHONDRIAL"/>
    <property type="match status" value="1"/>
</dbReference>
<dbReference type="InterPro" id="IPR036983">
    <property type="entry name" value="AIM24_sf"/>
</dbReference>
<accession>A0A7R7XSW6</accession>
<evidence type="ECO:0000256" key="1">
    <source>
        <dbReference type="ARBA" id="ARBA00004173"/>
    </source>
</evidence>
<gene>
    <name evidence="8" type="primary">AIM24</name>
    <name evidence="8" type="ORF">APUU_60183A</name>
</gene>
<evidence type="ECO:0000256" key="2">
    <source>
        <dbReference type="ARBA" id="ARBA00009322"/>
    </source>
</evidence>
<sequence>MAQLLRRGVRTLTWTRVLPRQSRQPASSHRGAQARYVQIRAAPTERPAAVNGSNLAIVDTPSSAESADARFDVVGAPYSLLSVSLSASQNLYTRRGTLVGLSGKADNVISTLSVLEPFRRAPVGVPFLYQKVSSASPVTALISTRSPVTSFAVVHLNGSVDWMVAQRRALLAWTGRSLTIRPTINTSLVRTPGCVERSPANFMKSVAHWGSSEVTGRGLLALVGSGQLYSVELKAGEQYVVHPSNVVAYSMGSNPPRPYRFKSTTLKFQVPGLKSLPALVQNTQFIKSMADTDAWKTAMKVFHRLRTWSRRTIWGDRLFLQFNGPSTILLQSRGARVNEILSSREVDELASAPRGLTILPTESAEQQATSAGESAAKNAPGSRTIGEIEQEIEGVSQSIAVLTKEGKVTFEKPTQTS</sequence>
<reference evidence="8" key="2">
    <citation type="submission" date="2021-02" db="EMBL/GenBank/DDBJ databases">
        <title>Aspergillus puulaauensis MK2 genome sequence.</title>
        <authorList>
            <person name="Futagami T."/>
            <person name="Mori K."/>
            <person name="Kadooka C."/>
            <person name="Tanaka T."/>
        </authorList>
    </citation>
    <scope>NUCLEOTIDE SEQUENCE</scope>
    <source>
        <strain evidence="8">MK2</strain>
    </source>
</reference>
<evidence type="ECO:0000256" key="7">
    <source>
        <dbReference type="SAM" id="MobiDB-lite"/>
    </source>
</evidence>
<organism evidence="8 9">
    <name type="scientific">Aspergillus puulaauensis</name>
    <dbReference type="NCBI Taxonomy" id="1220207"/>
    <lineage>
        <taxon>Eukaryota</taxon>
        <taxon>Fungi</taxon>
        <taxon>Dikarya</taxon>
        <taxon>Ascomycota</taxon>
        <taxon>Pezizomycotina</taxon>
        <taxon>Eurotiomycetes</taxon>
        <taxon>Eurotiomycetidae</taxon>
        <taxon>Eurotiales</taxon>
        <taxon>Aspergillaceae</taxon>
        <taxon>Aspergillus</taxon>
    </lineage>
</organism>
<dbReference type="AlphaFoldDB" id="A0A7R7XSW6"/>
<keyword evidence="5 6" id="KW-0496">Mitochondrion</keyword>
<dbReference type="OrthoDB" id="5295771at2759"/>
<dbReference type="PANTHER" id="PTHR36959">
    <property type="entry name" value="ALTERED INHERITANCE OF MITOCHONDRIA PROTEIN 24, MITOCHONDRIAL"/>
    <property type="match status" value="1"/>
</dbReference>
<dbReference type="Pfam" id="PF01987">
    <property type="entry name" value="AIM24"/>
    <property type="match status" value="1"/>
</dbReference>
<evidence type="ECO:0000256" key="6">
    <source>
        <dbReference type="RuleBase" id="RU363045"/>
    </source>
</evidence>
<dbReference type="RefSeq" id="XP_041559329.1">
    <property type="nucleotide sequence ID" value="XM_041706999.1"/>
</dbReference>
<dbReference type="Gene3D" id="3.60.160.10">
    <property type="entry name" value="Mitochondrial biogenesis AIM24"/>
    <property type="match status" value="1"/>
</dbReference>
<evidence type="ECO:0000256" key="4">
    <source>
        <dbReference type="ARBA" id="ARBA00022946"/>
    </source>
</evidence>
<dbReference type="InterPro" id="IPR002838">
    <property type="entry name" value="AIM24"/>
</dbReference>
<dbReference type="SUPFAM" id="SSF51219">
    <property type="entry name" value="TRAP-like"/>
    <property type="match status" value="1"/>
</dbReference>
<name>A0A7R7XSW6_9EURO</name>
<feature type="region of interest" description="Disordered" evidence="7">
    <location>
        <begin position="363"/>
        <end position="385"/>
    </location>
</feature>
<evidence type="ECO:0000313" key="8">
    <source>
        <dbReference type="EMBL" id="BCS27135.1"/>
    </source>
</evidence>
<evidence type="ECO:0000256" key="3">
    <source>
        <dbReference type="ARBA" id="ARBA00013287"/>
    </source>
</evidence>
<dbReference type="GeneID" id="64977140"/>
<protein>
    <recommendedName>
        <fullName evidence="3 6">Altered inheritance of mitochondria protein 24, mitochondrial</fullName>
    </recommendedName>
</protein>
<dbReference type="EMBL" id="AP024448">
    <property type="protein sequence ID" value="BCS27135.1"/>
    <property type="molecule type" value="Genomic_DNA"/>
</dbReference>